<sequence length="42" mass="4552">MMQGKLNQIAVIKDAVNATLKSRMREIHASTVLLGGDHSSET</sequence>
<protein>
    <submittedName>
        <fullName evidence="1">Uncharacterized protein</fullName>
    </submittedName>
</protein>
<proteinExistence type="predicted"/>
<dbReference type="EMBL" id="CP157942">
    <property type="protein sequence ID" value="XBS67283.1"/>
    <property type="molecule type" value="Genomic_DNA"/>
</dbReference>
<accession>A0AAU7Q2G4</accession>
<dbReference type="RefSeq" id="WP_255351244.1">
    <property type="nucleotide sequence ID" value="NZ_CP157942.1"/>
</dbReference>
<evidence type="ECO:0000313" key="1">
    <source>
        <dbReference type="EMBL" id="XBS67283.1"/>
    </source>
</evidence>
<reference evidence="1" key="1">
    <citation type="submission" date="2024-06" db="EMBL/GenBank/DDBJ databases">
        <authorList>
            <person name="Dussert Y."/>
            <person name="Peccoud J."/>
            <person name="Pigeault R."/>
        </authorList>
    </citation>
    <scope>NUCLEOTIDE SEQUENCE</scope>
    <source>
        <strain evidence="1">WArc</strain>
    </source>
</reference>
<gene>
    <name evidence="1" type="ORF">ABLO99_00900</name>
</gene>
<dbReference type="AlphaFoldDB" id="A0AAU7Q2G4"/>
<name>A0AAU7Q2G4_9RICK</name>
<organism evidence="1">
    <name type="scientific">Wolbachia endosymbiont of Armadillidium arcangelii</name>
    <dbReference type="NCBI Taxonomy" id="3158571"/>
    <lineage>
        <taxon>Bacteria</taxon>
        <taxon>Pseudomonadati</taxon>
        <taxon>Pseudomonadota</taxon>
        <taxon>Alphaproteobacteria</taxon>
        <taxon>Rickettsiales</taxon>
        <taxon>Anaplasmataceae</taxon>
        <taxon>Wolbachieae</taxon>
        <taxon>Wolbachia</taxon>
    </lineage>
</organism>